<dbReference type="RefSeq" id="WP_020945085.1">
    <property type="nucleotide sequence ID" value="NC_022001.1"/>
</dbReference>
<dbReference type="eggNOG" id="ENOG5031MGC">
    <property type="taxonomic scope" value="Bacteria"/>
</dbReference>
<feature type="region of interest" description="Disordered" evidence="1">
    <location>
        <begin position="64"/>
        <end position="129"/>
    </location>
</feature>
<geneLocation type="plasmid" evidence="2 3">
    <name>pSCO1</name>
</geneLocation>
<dbReference type="PATRIC" id="fig|1214242.5.peg.7283"/>
<name>S5W1G3_STRC3</name>
<organism evidence="2 3">
    <name type="scientific">Streptomyces collinus (strain DSM 40733 / Tue 365)</name>
    <dbReference type="NCBI Taxonomy" id="1214242"/>
    <lineage>
        <taxon>Bacteria</taxon>
        <taxon>Bacillati</taxon>
        <taxon>Actinomycetota</taxon>
        <taxon>Actinomycetes</taxon>
        <taxon>Kitasatosporales</taxon>
        <taxon>Streptomycetaceae</taxon>
        <taxon>Streptomyces</taxon>
    </lineage>
</organism>
<sequence length="268" mass="30429">MTARKYHSRASMCMDDDNQDIQPADTEREVEELLRAEARAVSDLVSLHDTDDFMQRLARRITERASEPPRVQREEVSDPVPVTGPSLPPVAPPATHSAAYRHDTVRPALRRPRRRRPSPVVRRDPTAHPQATRAYLRSVCEDVLRSADVDRLDLFGHDYEDDAAARTFACLLYIIERRKSAVFWWGFAAGAGDPLAAHLLATYYAIDDTTTPQARAWLCFSRLLNYHAPLHAPRPIQDTARLADGMARPWTDELRNFMTADPPPFLRP</sequence>
<keyword evidence="2" id="KW-0614">Plasmid</keyword>
<dbReference type="AlphaFoldDB" id="S5W1G3"/>
<dbReference type="Proteomes" id="UP000015423">
    <property type="component" value="Plasmid pSCO1"/>
</dbReference>
<dbReference type="HOGENOM" id="CLU_1037927_0_0_11"/>
<keyword evidence="3" id="KW-1185">Reference proteome</keyword>
<dbReference type="EMBL" id="CP006260">
    <property type="protein sequence ID" value="AGS73905.1"/>
    <property type="molecule type" value="Genomic_DNA"/>
</dbReference>
<feature type="compositionally biased region" description="Basic residues" evidence="1">
    <location>
        <begin position="108"/>
        <end position="117"/>
    </location>
</feature>
<evidence type="ECO:0000313" key="3">
    <source>
        <dbReference type="Proteomes" id="UP000015423"/>
    </source>
</evidence>
<evidence type="ECO:0000256" key="1">
    <source>
        <dbReference type="SAM" id="MobiDB-lite"/>
    </source>
</evidence>
<gene>
    <name evidence="2" type="ORF">B446_35733</name>
</gene>
<feature type="compositionally biased region" description="Basic and acidic residues" evidence="1">
    <location>
        <begin position="64"/>
        <end position="76"/>
    </location>
</feature>
<proteinExistence type="predicted"/>
<evidence type="ECO:0000313" key="2">
    <source>
        <dbReference type="EMBL" id="AGS73905.1"/>
    </source>
</evidence>
<dbReference type="KEGG" id="sci:B446_35733"/>
<protein>
    <submittedName>
        <fullName evidence="2">Uncharacterized protein</fullName>
    </submittedName>
</protein>
<accession>S5W1G3</accession>
<feature type="region of interest" description="Disordered" evidence="1">
    <location>
        <begin position="1"/>
        <end position="22"/>
    </location>
</feature>
<reference evidence="2 3" key="1">
    <citation type="submission" date="2012-10" db="EMBL/GenBank/DDBJ databases">
        <title>The complete genome sequence of Streptomyces collinus Tu 365.</title>
        <authorList>
            <person name="Ruckert C."/>
            <person name="Szczepanowski R."/>
            <person name="Goesmann A."/>
            <person name="Pross E.K."/>
            <person name="Musiol E.M."/>
            <person name="Blin K."/>
            <person name="Wohlleben W."/>
            <person name="Puhler A."/>
            <person name="Weber T."/>
            <person name="Kalinowski J."/>
        </authorList>
    </citation>
    <scope>NUCLEOTIDE SEQUENCE [LARGE SCALE GENOMIC DNA]</scope>
    <source>
        <strain evidence="3">DSM 40733 / Tue 365</strain>
        <plasmid evidence="2 3">pSCO1</plasmid>
    </source>
</reference>